<protein>
    <submittedName>
        <fullName evidence="1">Oxysterol binding protein like 1A</fullName>
    </submittedName>
</protein>
<name>A0A2I2ZLX8_GORGO</name>
<evidence type="ECO:0000313" key="2">
    <source>
        <dbReference type="Proteomes" id="UP000001519"/>
    </source>
</evidence>
<dbReference type="EMBL" id="CABD030108640">
    <property type="status" value="NOT_ANNOTATED_CDS"/>
    <property type="molecule type" value="Genomic_DNA"/>
</dbReference>
<reference evidence="1" key="3">
    <citation type="submission" date="2025-08" db="UniProtKB">
        <authorList>
            <consortium name="Ensembl"/>
        </authorList>
    </citation>
    <scope>IDENTIFICATION</scope>
</reference>
<dbReference type="EMBL" id="CABD030108644">
    <property type="status" value="NOT_ANNOTATED_CDS"/>
    <property type="molecule type" value="Genomic_DNA"/>
</dbReference>
<reference evidence="1 2" key="2">
    <citation type="journal article" date="2012" name="Nature">
        <title>Insights into hominid evolution from the gorilla genome sequence.</title>
        <authorList>
            <person name="Scally A."/>
            <person name="Dutheil J.Y."/>
            <person name="Hillier L.W."/>
            <person name="Jordan G.E."/>
            <person name="Goodhead I."/>
            <person name="Herrero J."/>
            <person name="Hobolth A."/>
            <person name="Lappalainen T."/>
            <person name="Mailund T."/>
            <person name="Marques-Bonet T."/>
            <person name="McCarthy S."/>
            <person name="Montgomery S.H."/>
            <person name="Schwalie P.C."/>
            <person name="Tang Y.A."/>
            <person name="Ward M.C."/>
            <person name="Xue Y."/>
            <person name="Yngvadottir B."/>
            <person name="Alkan C."/>
            <person name="Andersen L.N."/>
            <person name="Ayub Q."/>
            <person name="Ball E.V."/>
            <person name="Beal K."/>
            <person name="Bradley B.J."/>
            <person name="Chen Y."/>
            <person name="Clee C.M."/>
            <person name="Fitzgerald S."/>
            <person name="Graves T.A."/>
            <person name="Gu Y."/>
            <person name="Heath P."/>
            <person name="Heger A."/>
            <person name="Karakoc E."/>
            <person name="Kolb-Kokocinski A."/>
            <person name="Laird G.K."/>
            <person name="Lunter G."/>
            <person name="Meader S."/>
            <person name="Mort M."/>
            <person name="Mullikin J.C."/>
            <person name="Munch K."/>
            <person name="O'Connor T.D."/>
            <person name="Phillips A.D."/>
            <person name="Prado-Martinez J."/>
            <person name="Rogers A.S."/>
            <person name="Sajjadian S."/>
            <person name="Schmidt D."/>
            <person name="Shaw K."/>
            <person name="Simpson J.T."/>
            <person name="Stenson P.D."/>
            <person name="Turner D.J."/>
            <person name="Vigilant L."/>
            <person name="Vilella A.J."/>
            <person name="Whitener W."/>
            <person name="Zhu B."/>
            <person name="Cooper D.N."/>
            <person name="de Jong P."/>
            <person name="Dermitzakis E.T."/>
            <person name="Eichler E.E."/>
            <person name="Flicek P."/>
            <person name="Goldman N."/>
            <person name="Mundy N.I."/>
            <person name="Ning Z."/>
            <person name="Odom D.T."/>
            <person name="Ponting C.P."/>
            <person name="Quail M.A."/>
            <person name="Ryder O.A."/>
            <person name="Searle S.M."/>
            <person name="Warren W.C."/>
            <person name="Wilson R.K."/>
            <person name="Schierup M.H."/>
            <person name="Rogers J."/>
            <person name="Tyler-Smith C."/>
            <person name="Durbin R."/>
        </authorList>
    </citation>
    <scope>NUCLEOTIDE SEQUENCE [LARGE SCALE GENOMIC DNA]</scope>
</reference>
<dbReference type="SMR" id="A0A2I2ZLX8"/>
<proteinExistence type="predicted"/>
<dbReference type="Ensembl" id="ENSGGOT00000047181.1">
    <property type="protein sequence ID" value="ENSGGOP00000048080.1"/>
    <property type="gene ID" value="ENSGGOG00000006066.3"/>
</dbReference>
<sequence>RTSLPSPMFSRNDFSIWSILRKCIGMTR</sequence>
<reference evidence="1" key="4">
    <citation type="submission" date="2025-09" db="UniProtKB">
        <authorList>
            <consortium name="Ensembl"/>
        </authorList>
    </citation>
    <scope>IDENTIFICATION</scope>
</reference>
<keyword evidence="2" id="KW-1185">Reference proteome</keyword>
<dbReference type="EMBL" id="CABD030108647">
    <property type="status" value="NOT_ANNOTATED_CDS"/>
    <property type="molecule type" value="Genomic_DNA"/>
</dbReference>
<accession>A0A2I2ZLX8</accession>
<dbReference type="EMBL" id="CABD030108639">
    <property type="status" value="NOT_ANNOTATED_CDS"/>
    <property type="molecule type" value="Genomic_DNA"/>
</dbReference>
<dbReference type="EMBL" id="CABD030108638">
    <property type="status" value="NOT_ANNOTATED_CDS"/>
    <property type="molecule type" value="Genomic_DNA"/>
</dbReference>
<dbReference type="EMBL" id="CABD030108642">
    <property type="status" value="NOT_ANNOTATED_CDS"/>
    <property type="molecule type" value="Genomic_DNA"/>
</dbReference>
<organism evidence="1 2">
    <name type="scientific">Gorilla gorilla gorilla</name>
    <name type="common">Western lowland gorilla</name>
    <dbReference type="NCBI Taxonomy" id="9595"/>
    <lineage>
        <taxon>Eukaryota</taxon>
        <taxon>Metazoa</taxon>
        <taxon>Chordata</taxon>
        <taxon>Craniata</taxon>
        <taxon>Vertebrata</taxon>
        <taxon>Euteleostomi</taxon>
        <taxon>Mammalia</taxon>
        <taxon>Eutheria</taxon>
        <taxon>Euarchontoglires</taxon>
        <taxon>Primates</taxon>
        <taxon>Haplorrhini</taxon>
        <taxon>Catarrhini</taxon>
        <taxon>Hominidae</taxon>
        <taxon>Gorilla</taxon>
    </lineage>
</organism>
<dbReference type="EMBL" id="CABD030108646">
    <property type="status" value="NOT_ANNOTATED_CDS"/>
    <property type="molecule type" value="Genomic_DNA"/>
</dbReference>
<dbReference type="EMBL" id="CABD030108645">
    <property type="status" value="NOT_ANNOTATED_CDS"/>
    <property type="molecule type" value="Genomic_DNA"/>
</dbReference>
<dbReference type="AlphaFoldDB" id="A0A2I2ZLX8"/>
<evidence type="ECO:0000313" key="1">
    <source>
        <dbReference type="Ensembl" id="ENSGGOP00000048080.1"/>
    </source>
</evidence>
<dbReference type="EMBL" id="CABD030108641">
    <property type="status" value="NOT_ANNOTATED_CDS"/>
    <property type="molecule type" value="Genomic_DNA"/>
</dbReference>
<dbReference type="GeneTree" id="ENSGT00940000155295"/>
<dbReference type="Bgee" id="ENSGGOG00000006066">
    <property type="expression patterns" value="Expressed in frontal cortex and 6 other cell types or tissues"/>
</dbReference>
<dbReference type="Proteomes" id="UP000001519">
    <property type="component" value="Chromosome 18"/>
</dbReference>
<reference evidence="2" key="1">
    <citation type="submission" date="2011-05" db="EMBL/GenBank/DDBJ databases">
        <title>Insights into the evolution of the great apes provided by the gorilla genome.</title>
        <authorList>
            <person name="Scally A."/>
        </authorList>
    </citation>
    <scope>NUCLEOTIDE SEQUENCE [LARGE SCALE GENOMIC DNA]</scope>
</reference>
<dbReference type="EMBL" id="CABD030108643">
    <property type="status" value="NOT_ANNOTATED_CDS"/>
    <property type="molecule type" value="Genomic_DNA"/>
</dbReference>
<gene>
    <name evidence="1" type="primary">OSBPL1A</name>
</gene>